<comment type="caution">
    <text evidence="1">The sequence shown here is derived from an EMBL/GenBank/DDBJ whole genome shotgun (WGS) entry which is preliminary data.</text>
</comment>
<sequence>MSETPDIIQIVEEQNLAIGVKTRVNNIVHVEVEVVKLHAVGVRFRNVNGRRNAIGVLVGFFLDDFKDQEWVPIGQLTVEHRHTHGFGVVLSSILDRASVLFHRSVVVTQEERRCDSMIAEIANSRNFSSALATSVGEITDATIAISGLATTSMKFPDLFTLLLSVAPVATDRHCRTQIVPTVTTSLAGSAGSNAKN</sequence>
<keyword evidence="2" id="KW-1185">Reference proteome</keyword>
<dbReference type="Proteomes" id="UP001187192">
    <property type="component" value="Unassembled WGS sequence"/>
</dbReference>
<dbReference type="EMBL" id="BTGU01000121">
    <property type="protein sequence ID" value="GMN61991.1"/>
    <property type="molecule type" value="Genomic_DNA"/>
</dbReference>
<dbReference type="AlphaFoldDB" id="A0AA88DUM1"/>
<accession>A0AA88DUM1</accession>
<proteinExistence type="predicted"/>
<reference evidence="1" key="1">
    <citation type="submission" date="2023-07" db="EMBL/GenBank/DDBJ databases">
        <title>draft genome sequence of fig (Ficus carica).</title>
        <authorList>
            <person name="Takahashi T."/>
            <person name="Nishimura K."/>
        </authorList>
    </citation>
    <scope>NUCLEOTIDE SEQUENCE</scope>
</reference>
<organism evidence="1 2">
    <name type="scientific">Ficus carica</name>
    <name type="common">Common fig</name>
    <dbReference type="NCBI Taxonomy" id="3494"/>
    <lineage>
        <taxon>Eukaryota</taxon>
        <taxon>Viridiplantae</taxon>
        <taxon>Streptophyta</taxon>
        <taxon>Embryophyta</taxon>
        <taxon>Tracheophyta</taxon>
        <taxon>Spermatophyta</taxon>
        <taxon>Magnoliopsida</taxon>
        <taxon>eudicotyledons</taxon>
        <taxon>Gunneridae</taxon>
        <taxon>Pentapetalae</taxon>
        <taxon>rosids</taxon>
        <taxon>fabids</taxon>
        <taxon>Rosales</taxon>
        <taxon>Moraceae</taxon>
        <taxon>Ficeae</taxon>
        <taxon>Ficus</taxon>
    </lineage>
</organism>
<evidence type="ECO:0000313" key="2">
    <source>
        <dbReference type="Proteomes" id="UP001187192"/>
    </source>
</evidence>
<name>A0AA88DUM1_FICCA</name>
<gene>
    <name evidence="1" type="ORF">TIFTF001_031088</name>
</gene>
<protein>
    <submittedName>
        <fullName evidence="1">Uncharacterized protein</fullName>
    </submittedName>
</protein>
<evidence type="ECO:0000313" key="1">
    <source>
        <dbReference type="EMBL" id="GMN61991.1"/>
    </source>
</evidence>